<dbReference type="Proteomes" id="UP000762110">
    <property type="component" value="Unassembled WGS sequence"/>
</dbReference>
<dbReference type="RefSeq" id="WP_173271249.1">
    <property type="nucleotide sequence ID" value="NZ_JABMKV010000002.1"/>
</dbReference>
<name>A0ABX2DCH7_9SPHI</name>
<dbReference type="EMBL" id="JABMKV010000002">
    <property type="protein sequence ID" value="NQX31786.1"/>
    <property type="molecule type" value="Genomic_DNA"/>
</dbReference>
<evidence type="ECO:0000313" key="2">
    <source>
        <dbReference type="Proteomes" id="UP000762110"/>
    </source>
</evidence>
<organism evidence="1 2">
    <name type="scientific">Pedobacter boryungensis</name>
    <dbReference type="NCBI Taxonomy" id="869962"/>
    <lineage>
        <taxon>Bacteria</taxon>
        <taxon>Pseudomonadati</taxon>
        <taxon>Bacteroidota</taxon>
        <taxon>Sphingobacteriia</taxon>
        <taxon>Sphingobacteriales</taxon>
        <taxon>Sphingobacteriaceae</taxon>
        <taxon>Pedobacter</taxon>
    </lineage>
</organism>
<protein>
    <recommendedName>
        <fullName evidence="3">Auto-transporter adhesin head GIN domain-containing protein</fullName>
    </recommendedName>
</protein>
<evidence type="ECO:0008006" key="3">
    <source>
        <dbReference type="Google" id="ProtNLM"/>
    </source>
</evidence>
<keyword evidence="2" id="KW-1185">Reference proteome</keyword>
<evidence type="ECO:0000313" key="1">
    <source>
        <dbReference type="EMBL" id="NQX31786.1"/>
    </source>
</evidence>
<reference evidence="1 2" key="1">
    <citation type="submission" date="2020-05" db="EMBL/GenBank/DDBJ databases">
        <title>Description of Pedobacter foliorum sp. nov.</title>
        <authorList>
            <person name="Qi S."/>
            <person name="Carlier A."/>
            <person name="Cnockaert M."/>
            <person name="Vandamme P."/>
        </authorList>
    </citation>
    <scope>NUCLEOTIDE SEQUENCE [LARGE SCALE GENOMIC DNA]</scope>
    <source>
        <strain evidence="1 2">LMG 31300</strain>
    </source>
</reference>
<gene>
    <name evidence="1" type="ORF">HQN85_08620</name>
</gene>
<comment type="caution">
    <text evidence="1">The sequence shown here is derived from an EMBL/GenBank/DDBJ whole genome shotgun (WGS) entry which is preliminary data.</text>
</comment>
<proteinExistence type="predicted"/>
<accession>A0ABX2DCH7</accession>
<sequence>MKTSNKILIAFAVALILIPVLGMVIVSATQYKTGSYKDIADQKIENFSTPTKNMTSIALASPFETVNIADGKGLAITIHLIKDEKFGIKIQNKFKDLVVATVDASGQLQLNIKDQVETEENRIRYTNIYVYGPNLKSLNVTNLNDLNVTSTADSLTLNTKKMSSLSFESGTHIKQLNLKTIDVERLSFNEDDIKSINLDLEHTNLYIGENSFENAAITTRGNCEVEIGNDYNNAKKQTISNLVLNTNGVATVKVQNTTIANCSGKLSDETQVQMPAANLNQMYKK</sequence>